<organism evidence="1">
    <name type="scientific">uncultured Caudovirales phage</name>
    <dbReference type="NCBI Taxonomy" id="2100421"/>
    <lineage>
        <taxon>Viruses</taxon>
        <taxon>Duplodnaviria</taxon>
        <taxon>Heunggongvirae</taxon>
        <taxon>Uroviricota</taxon>
        <taxon>Caudoviricetes</taxon>
        <taxon>Peduoviridae</taxon>
        <taxon>Maltschvirus</taxon>
        <taxon>Maltschvirus maltsch</taxon>
    </lineage>
</organism>
<proteinExistence type="predicted"/>
<gene>
    <name evidence="1" type="ORF">UFOVP274_64</name>
</gene>
<name>A0A6J5LSV0_9CAUD</name>
<accession>A0A6J5LSV0</accession>
<dbReference type="EMBL" id="LR796296">
    <property type="protein sequence ID" value="CAB4134799.1"/>
    <property type="molecule type" value="Genomic_DNA"/>
</dbReference>
<sequence>MNALQFEAVKVALKQDRTGYILTLSVHPDEVPEELLRDFVGARYGVAMVRVNDDETATPYDNRVSKAGMLCRTRDFQLWMQESGLADKATEKDAVEGLYKTLKIDSRSQLNGNEEAKNRFDLIVSAYEQWKKEPF</sequence>
<evidence type="ECO:0000313" key="1">
    <source>
        <dbReference type="EMBL" id="CAB4134799.1"/>
    </source>
</evidence>
<protein>
    <submittedName>
        <fullName evidence="1">Uncharacterized protein</fullName>
    </submittedName>
</protein>
<reference evidence="1" key="1">
    <citation type="submission" date="2020-04" db="EMBL/GenBank/DDBJ databases">
        <authorList>
            <person name="Chiriac C."/>
            <person name="Salcher M."/>
            <person name="Ghai R."/>
            <person name="Kavagutti S V."/>
        </authorList>
    </citation>
    <scope>NUCLEOTIDE SEQUENCE</scope>
</reference>